<evidence type="ECO:0000313" key="2">
    <source>
        <dbReference type="EMBL" id="MPN55000.1"/>
    </source>
</evidence>
<sequence>MQGAQVEGKGRGSGHGGAGGARGGVGGVKGALGRDPASR</sequence>
<dbReference type="AlphaFoldDB" id="A0A645IVT8"/>
<dbReference type="EMBL" id="VSSQ01123775">
    <property type="protein sequence ID" value="MPN55000.1"/>
    <property type="molecule type" value="Genomic_DNA"/>
</dbReference>
<organism evidence="2">
    <name type="scientific">bioreactor metagenome</name>
    <dbReference type="NCBI Taxonomy" id="1076179"/>
    <lineage>
        <taxon>unclassified sequences</taxon>
        <taxon>metagenomes</taxon>
        <taxon>ecological metagenomes</taxon>
    </lineage>
</organism>
<reference evidence="2" key="1">
    <citation type="submission" date="2019-08" db="EMBL/GenBank/DDBJ databases">
        <authorList>
            <person name="Kucharzyk K."/>
            <person name="Murdoch R.W."/>
            <person name="Higgins S."/>
            <person name="Loffler F."/>
        </authorList>
    </citation>
    <scope>NUCLEOTIDE SEQUENCE</scope>
</reference>
<name>A0A645IVT8_9ZZZZ</name>
<comment type="caution">
    <text evidence="2">The sequence shown here is derived from an EMBL/GenBank/DDBJ whole genome shotgun (WGS) entry which is preliminary data.</text>
</comment>
<accession>A0A645IVT8</accession>
<evidence type="ECO:0000256" key="1">
    <source>
        <dbReference type="SAM" id="MobiDB-lite"/>
    </source>
</evidence>
<protein>
    <submittedName>
        <fullName evidence="2">Uncharacterized protein</fullName>
    </submittedName>
</protein>
<proteinExistence type="predicted"/>
<gene>
    <name evidence="2" type="ORF">SDC9_202679</name>
</gene>
<feature type="region of interest" description="Disordered" evidence="1">
    <location>
        <begin position="1"/>
        <end position="39"/>
    </location>
</feature>
<feature type="compositionally biased region" description="Gly residues" evidence="1">
    <location>
        <begin position="11"/>
        <end position="30"/>
    </location>
</feature>